<dbReference type="OrthoDB" id="5959639at2"/>
<dbReference type="RefSeq" id="WP_126539229.1">
    <property type="nucleotide sequence ID" value="NZ_AP018560.1"/>
</dbReference>
<dbReference type="KEGG" id="rbd:ALSL_2270"/>
<dbReference type="AlphaFoldDB" id="A0A2Z6E6V0"/>
<gene>
    <name evidence="2" type="ORF">ALSL_2270</name>
</gene>
<evidence type="ECO:0000313" key="2">
    <source>
        <dbReference type="EMBL" id="BBD80896.1"/>
    </source>
</evidence>
<reference evidence="3" key="1">
    <citation type="submission" date="2018-04" db="EMBL/GenBank/DDBJ databases">
        <authorList>
            <person name="Watanabe M."/>
            <person name="Kojima H."/>
        </authorList>
    </citation>
    <scope>NUCLEOTIDE SEQUENCE [LARGE SCALE GENOMIC DNA]</scope>
    <source>
        <strain evidence="3">Dysh456</strain>
    </source>
</reference>
<sequence>MPATATTKPSRSPLRRLGRELLALVLAKLVLLTLFGWALMALFPRTDTHPSAIEHHLAPATSSHGVSQP</sequence>
<evidence type="ECO:0000256" key="1">
    <source>
        <dbReference type="SAM" id="Phobius"/>
    </source>
</evidence>
<name>A0A2Z6E6V0_9GAMM</name>
<keyword evidence="1" id="KW-1133">Transmembrane helix</keyword>
<evidence type="ECO:0000313" key="3">
    <source>
        <dbReference type="Proteomes" id="UP000270530"/>
    </source>
</evidence>
<dbReference type="EMBL" id="AP018560">
    <property type="protein sequence ID" value="BBD80896.1"/>
    <property type="molecule type" value="Genomic_DNA"/>
</dbReference>
<keyword evidence="1" id="KW-0472">Membrane</keyword>
<keyword evidence="1" id="KW-0812">Transmembrane</keyword>
<feature type="transmembrane region" description="Helical" evidence="1">
    <location>
        <begin position="21"/>
        <end position="43"/>
    </location>
</feature>
<proteinExistence type="predicted"/>
<dbReference type="Proteomes" id="UP000270530">
    <property type="component" value="Chromosome"/>
</dbReference>
<keyword evidence="3" id="KW-1185">Reference proteome</keyword>
<organism evidence="2 3">
    <name type="scientific">Aerosticca soli</name>
    <dbReference type="NCBI Taxonomy" id="2010829"/>
    <lineage>
        <taxon>Bacteria</taxon>
        <taxon>Pseudomonadati</taxon>
        <taxon>Pseudomonadota</taxon>
        <taxon>Gammaproteobacteria</taxon>
        <taxon>Lysobacterales</taxon>
        <taxon>Rhodanobacteraceae</taxon>
        <taxon>Aerosticca</taxon>
    </lineage>
</organism>
<reference evidence="3" key="2">
    <citation type="submission" date="2018-06" db="EMBL/GenBank/DDBJ databases">
        <title>Genome sequence of Rhodanobacteraceae bacterium strain Dysh456.</title>
        <authorList>
            <person name="Fukui M."/>
        </authorList>
    </citation>
    <scope>NUCLEOTIDE SEQUENCE [LARGE SCALE GENOMIC DNA]</scope>
    <source>
        <strain evidence="3">Dysh456</strain>
    </source>
</reference>
<protein>
    <submittedName>
        <fullName evidence="2">Uncharacterized protein</fullName>
    </submittedName>
</protein>
<accession>A0A2Z6E6V0</accession>